<protein>
    <submittedName>
        <fullName evidence="1">Uncharacterized protein</fullName>
    </submittedName>
</protein>
<dbReference type="EMBL" id="CM037030">
    <property type="protein sequence ID" value="KAH7650700.1"/>
    <property type="molecule type" value="Genomic_DNA"/>
</dbReference>
<proteinExistence type="predicted"/>
<keyword evidence="2" id="KW-1185">Reference proteome</keyword>
<reference evidence="2" key="1">
    <citation type="journal article" date="2022" name="Nat. Commun.">
        <title>Chromosome evolution and the genetic basis of agronomically important traits in greater yam.</title>
        <authorList>
            <person name="Bredeson J.V."/>
            <person name="Lyons J.B."/>
            <person name="Oniyinde I.O."/>
            <person name="Okereke N.R."/>
            <person name="Kolade O."/>
            <person name="Nnabue I."/>
            <person name="Nwadili C.O."/>
            <person name="Hribova E."/>
            <person name="Parker M."/>
            <person name="Nwogha J."/>
            <person name="Shu S."/>
            <person name="Carlson J."/>
            <person name="Kariba R."/>
            <person name="Muthemba S."/>
            <person name="Knop K."/>
            <person name="Barton G.J."/>
            <person name="Sherwood A.V."/>
            <person name="Lopez-Montes A."/>
            <person name="Asiedu R."/>
            <person name="Jamnadass R."/>
            <person name="Muchugi A."/>
            <person name="Goodstein D."/>
            <person name="Egesi C.N."/>
            <person name="Featherston J."/>
            <person name="Asfaw A."/>
            <person name="Simpson G.G."/>
            <person name="Dolezel J."/>
            <person name="Hendre P.S."/>
            <person name="Van Deynze A."/>
            <person name="Kumar P.L."/>
            <person name="Obidiegwu J.E."/>
            <person name="Bhattacharjee R."/>
            <person name="Rokhsar D.S."/>
        </authorList>
    </citation>
    <scope>NUCLEOTIDE SEQUENCE [LARGE SCALE GENOMIC DNA]</scope>
    <source>
        <strain evidence="2">cv. TDa95/00328</strain>
    </source>
</reference>
<comment type="caution">
    <text evidence="1">The sequence shown here is derived from an EMBL/GenBank/DDBJ whole genome shotgun (WGS) entry which is preliminary data.</text>
</comment>
<gene>
    <name evidence="1" type="ORF">IHE45_20G006500</name>
</gene>
<organism evidence="1 2">
    <name type="scientific">Dioscorea alata</name>
    <name type="common">Purple yam</name>
    <dbReference type="NCBI Taxonomy" id="55571"/>
    <lineage>
        <taxon>Eukaryota</taxon>
        <taxon>Viridiplantae</taxon>
        <taxon>Streptophyta</taxon>
        <taxon>Embryophyta</taxon>
        <taxon>Tracheophyta</taxon>
        <taxon>Spermatophyta</taxon>
        <taxon>Magnoliopsida</taxon>
        <taxon>Liliopsida</taxon>
        <taxon>Dioscoreales</taxon>
        <taxon>Dioscoreaceae</taxon>
        <taxon>Dioscorea</taxon>
    </lineage>
</organism>
<evidence type="ECO:0000313" key="2">
    <source>
        <dbReference type="Proteomes" id="UP000827976"/>
    </source>
</evidence>
<name>A0ACB7TRY1_DIOAL</name>
<accession>A0ACB7TRY1</accession>
<sequence>MKLLEIWKAYAVTGFVIGFEVSDNLVVECWVTSLFFSQLCGEINDWCLDKWVMSLELRWGGIDKTEFGVSRL</sequence>
<dbReference type="Proteomes" id="UP000827976">
    <property type="component" value="Chromosome 20"/>
</dbReference>
<evidence type="ECO:0000313" key="1">
    <source>
        <dbReference type="EMBL" id="KAH7650700.1"/>
    </source>
</evidence>